<dbReference type="Pfam" id="PF13276">
    <property type="entry name" value="HTH_21"/>
    <property type="match status" value="1"/>
</dbReference>
<dbReference type="Proteomes" id="UP000433181">
    <property type="component" value="Unassembled WGS sequence"/>
</dbReference>
<name>A0A6I2UKL5_9FIRM</name>
<dbReference type="RefSeq" id="WP_328596405.1">
    <property type="nucleotide sequence ID" value="NZ_VUNR01000067.1"/>
</dbReference>
<sequence length="295" mass="34461">MIFFRTAFAKLENQSQKSRSLIQKDKGISIRRQCELLGINRSSLYYAPSEPDPLPNALDEAIMARIDYWHTALPYLGSRKLVIKLNEDGYPVKRKIVRRLMQKMGIYAIYPKPNLSARNFKEAIVPYLLRNYNVAFPNQVWSIDITYIPMPHGHMYLTAIIDWYSRRIVGHYLSDSLDTESVIYAVREAVKECGIPAIINSDQGSQFTSDTYKQLLKDLGIRQSMDGKSRWADNIMIERWFRSLKTEQIYPNEYDSPRELRKLINDYVDTYNSLRPHEALDYKVPDEIFYSCFAA</sequence>
<dbReference type="PANTHER" id="PTHR46889">
    <property type="entry name" value="TRANSPOSASE INSF FOR INSERTION SEQUENCE IS3B-RELATED"/>
    <property type="match status" value="1"/>
</dbReference>
<evidence type="ECO:0000313" key="3">
    <source>
        <dbReference type="EMBL" id="MSU10100.1"/>
    </source>
</evidence>
<dbReference type="PANTHER" id="PTHR46889:SF4">
    <property type="entry name" value="TRANSPOSASE INSO FOR INSERTION SEQUENCE ELEMENT IS911B-RELATED"/>
    <property type="match status" value="1"/>
</dbReference>
<dbReference type="InterPro" id="IPR012337">
    <property type="entry name" value="RNaseH-like_sf"/>
</dbReference>
<dbReference type="Pfam" id="PF00665">
    <property type="entry name" value="rve"/>
    <property type="match status" value="1"/>
</dbReference>
<evidence type="ECO:0000313" key="4">
    <source>
        <dbReference type="Proteomes" id="UP000433181"/>
    </source>
</evidence>
<dbReference type="InterPro" id="IPR001584">
    <property type="entry name" value="Integrase_cat-core"/>
</dbReference>
<organism evidence="3 4">
    <name type="scientific">Anaerovibrio slackiae</name>
    <dbReference type="NCBI Taxonomy" id="2652309"/>
    <lineage>
        <taxon>Bacteria</taxon>
        <taxon>Bacillati</taxon>
        <taxon>Bacillota</taxon>
        <taxon>Negativicutes</taxon>
        <taxon>Selenomonadales</taxon>
        <taxon>Selenomonadaceae</taxon>
        <taxon>Anaerovibrio</taxon>
    </lineage>
</organism>
<comment type="caution">
    <text evidence="3">The sequence shown here is derived from an EMBL/GenBank/DDBJ whole genome shotgun (WGS) entry which is preliminary data.</text>
</comment>
<dbReference type="GO" id="GO:0015074">
    <property type="term" value="P:DNA integration"/>
    <property type="evidence" value="ECO:0007669"/>
    <property type="project" value="InterPro"/>
</dbReference>
<keyword evidence="4" id="KW-1185">Reference proteome</keyword>
<dbReference type="GeneID" id="96780091"/>
<dbReference type="PROSITE" id="PS50994">
    <property type="entry name" value="INTEGRASE"/>
    <property type="match status" value="1"/>
</dbReference>
<evidence type="ECO:0000256" key="1">
    <source>
        <dbReference type="ARBA" id="ARBA00002286"/>
    </source>
</evidence>
<reference evidence="3 4" key="1">
    <citation type="submission" date="2019-08" db="EMBL/GenBank/DDBJ databases">
        <title>In-depth cultivation of the pig gut microbiome towards novel bacterial diversity and tailored functional studies.</title>
        <authorList>
            <person name="Wylensek D."/>
            <person name="Hitch T.C.A."/>
            <person name="Clavel T."/>
        </authorList>
    </citation>
    <scope>NUCLEOTIDE SEQUENCE [LARGE SCALE GENOMIC DNA]</scope>
    <source>
        <strain evidence="3 4">WCA-693-APC-5D-A</strain>
    </source>
</reference>
<dbReference type="NCBIfam" id="NF033516">
    <property type="entry name" value="transpos_IS3"/>
    <property type="match status" value="1"/>
</dbReference>
<dbReference type="InterPro" id="IPR050900">
    <property type="entry name" value="Transposase_IS3/IS150/IS904"/>
</dbReference>
<dbReference type="AlphaFoldDB" id="A0A6I2UKL5"/>
<dbReference type="GO" id="GO:0003676">
    <property type="term" value="F:nucleic acid binding"/>
    <property type="evidence" value="ECO:0007669"/>
    <property type="project" value="InterPro"/>
</dbReference>
<dbReference type="InterPro" id="IPR036397">
    <property type="entry name" value="RNaseH_sf"/>
</dbReference>
<evidence type="ECO:0000259" key="2">
    <source>
        <dbReference type="PROSITE" id="PS50994"/>
    </source>
</evidence>
<protein>
    <submittedName>
        <fullName evidence="3">IS3 family transposase</fullName>
    </submittedName>
</protein>
<dbReference type="InterPro" id="IPR048020">
    <property type="entry name" value="Transpos_IS3"/>
</dbReference>
<dbReference type="EMBL" id="VUNR01000067">
    <property type="protein sequence ID" value="MSU10100.1"/>
    <property type="molecule type" value="Genomic_DNA"/>
</dbReference>
<feature type="domain" description="Integrase catalytic" evidence="2">
    <location>
        <begin position="133"/>
        <end position="293"/>
    </location>
</feature>
<dbReference type="InterPro" id="IPR025948">
    <property type="entry name" value="HTH-like_dom"/>
</dbReference>
<gene>
    <name evidence="3" type="ORF">FYJ84_14250</name>
</gene>
<dbReference type="Pfam" id="PF13333">
    <property type="entry name" value="rve_2"/>
    <property type="match status" value="1"/>
</dbReference>
<dbReference type="Gene3D" id="3.30.420.10">
    <property type="entry name" value="Ribonuclease H-like superfamily/Ribonuclease H"/>
    <property type="match status" value="1"/>
</dbReference>
<accession>A0A6I2UKL5</accession>
<dbReference type="SUPFAM" id="SSF53098">
    <property type="entry name" value="Ribonuclease H-like"/>
    <property type="match status" value="1"/>
</dbReference>
<comment type="function">
    <text evidence="1">Involved in the transposition of the insertion sequence.</text>
</comment>
<proteinExistence type="predicted"/>